<keyword evidence="6" id="KW-0460">Magnesium</keyword>
<dbReference type="AlphaFoldDB" id="A0A840LAG5"/>
<proteinExistence type="inferred from homology"/>
<evidence type="ECO:0000256" key="1">
    <source>
        <dbReference type="ARBA" id="ARBA00001946"/>
    </source>
</evidence>
<sequence length="142" mass="15776">MSELRYLLDTNIVSYYLRRVSPVLEQRVGDALRAHACAVSVLTRAELRYGQALMAADDPRRVLVDAFLQRLPHLPWTGDAADCFGAIKAHSKRNGTPRGDIDTQIAAQAVADKLTLVTHNVRHFEGTPGLHWEDWMATGVQA</sequence>
<evidence type="ECO:0000256" key="4">
    <source>
        <dbReference type="ARBA" id="ARBA00022723"/>
    </source>
</evidence>
<comment type="caution">
    <text evidence="9">The sequence shown here is derived from an EMBL/GenBank/DDBJ whole genome shotgun (WGS) entry which is preliminary data.</text>
</comment>
<keyword evidence="3" id="KW-0540">Nuclease</keyword>
<dbReference type="Gene3D" id="3.40.50.1010">
    <property type="entry name" value="5'-nuclease"/>
    <property type="match status" value="1"/>
</dbReference>
<evidence type="ECO:0000256" key="6">
    <source>
        <dbReference type="ARBA" id="ARBA00022842"/>
    </source>
</evidence>
<dbReference type="InterPro" id="IPR050556">
    <property type="entry name" value="Type_II_TA_system_RNase"/>
</dbReference>
<dbReference type="PANTHER" id="PTHR33653:SF1">
    <property type="entry name" value="RIBONUCLEASE VAPC2"/>
    <property type="match status" value="1"/>
</dbReference>
<accession>A0A840LAG5</accession>
<dbReference type="Proteomes" id="UP000562027">
    <property type="component" value="Unassembled WGS sequence"/>
</dbReference>
<dbReference type="GO" id="GO:0046872">
    <property type="term" value="F:metal ion binding"/>
    <property type="evidence" value="ECO:0007669"/>
    <property type="project" value="UniProtKB-KW"/>
</dbReference>
<dbReference type="PANTHER" id="PTHR33653">
    <property type="entry name" value="RIBONUCLEASE VAPC2"/>
    <property type="match status" value="1"/>
</dbReference>
<dbReference type="CDD" id="cd09881">
    <property type="entry name" value="PIN_VapC4-5_FitB-like"/>
    <property type="match status" value="1"/>
</dbReference>
<reference evidence="9 10" key="1">
    <citation type="submission" date="2020-08" db="EMBL/GenBank/DDBJ databases">
        <title>Functional genomics of gut bacteria from endangered species of beetles.</title>
        <authorList>
            <person name="Carlos-Shanley C."/>
        </authorList>
    </citation>
    <scope>NUCLEOTIDE SEQUENCE [LARGE SCALE GENOMIC DNA]</scope>
    <source>
        <strain evidence="9 10">S00239</strain>
    </source>
</reference>
<dbReference type="SUPFAM" id="SSF88723">
    <property type="entry name" value="PIN domain-like"/>
    <property type="match status" value="1"/>
</dbReference>
<keyword evidence="10" id="KW-1185">Reference proteome</keyword>
<evidence type="ECO:0000256" key="7">
    <source>
        <dbReference type="ARBA" id="ARBA00038093"/>
    </source>
</evidence>
<evidence type="ECO:0000313" key="10">
    <source>
        <dbReference type="Proteomes" id="UP000562027"/>
    </source>
</evidence>
<keyword evidence="4" id="KW-0479">Metal-binding</keyword>
<organism evidence="9 10">
    <name type="scientific">Roseateles oligotrophus</name>
    <dbReference type="NCBI Taxonomy" id="1769250"/>
    <lineage>
        <taxon>Bacteria</taxon>
        <taxon>Pseudomonadati</taxon>
        <taxon>Pseudomonadota</taxon>
        <taxon>Betaproteobacteria</taxon>
        <taxon>Burkholderiales</taxon>
        <taxon>Sphaerotilaceae</taxon>
        <taxon>Roseateles</taxon>
    </lineage>
</organism>
<evidence type="ECO:0000256" key="3">
    <source>
        <dbReference type="ARBA" id="ARBA00022722"/>
    </source>
</evidence>
<dbReference type="InterPro" id="IPR002716">
    <property type="entry name" value="PIN_dom"/>
</dbReference>
<keyword evidence="2" id="KW-1277">Toxin-antitoxin system</keyword>
<dbReference type="EMBL" id="JACHLP010000007">
    <property type="protein sequence ID" value="MBB4845126.1"/>
    <property type="molecule type" value="Genomic_DNA"/>
</dbReference>
<evidence type="ECO:0000256" key="2">
    <source>
        <dbReference type="ARBA" id="ARBA00022649"/>
    </source>
</evidence>
<dbReference type="GO" id="GO:0004518">
    <property type="term" value="F:nuclease activity"/>
    <property type="evidence" value="ECO:0007669"/>
    <property type="project" value="UniProtKB-KW"/>
</dbReference>
<comment type="similarity">
    <text evidence="7">Belongs to the PINc/VapC protein family.</text>
</comment>
<gene>
    <name evidence="9" type="ORF">HNP55_003672</name>
</gene>
<evidence type="ECO:0000259" key="8">
    <source>
        <dbReference type="Pfam" id="PF01850"/>
    </source>
</evidence>
<evidence type="ECO:0000313" key="9">
    <source>
        <dbReference type="EMBL" id="MBB4845126.1"/>
    </source>
</evidence>
<feature type="domain" description="PIN" evidence="8">
    <location>
        <begin position="6"/>
        <end position="122"/>
    </location>
</feature>
<comment type="cofactor">
    <cofactor evidence="1">
        <name>Mg(2+)</name>
        <dbReference type="ChEBI" id="CHEBI:18420"/>
    </cofactor>
</comment>
<dbReference type="Pfam" id="PF01850">
    <property type="entry name" value="PIN"/>
    <property type="match status" value="1"/>
</dbReference>
<dbReference type="InterPro" id="IPR029060">
    <property type="entry name" value="PIN-like_dom_sf"/>
</dbReference>
<evidence type="ECO:0000256" key="5">
    <source>
        <dbReference type="ARBA" id="ARBA00022801"/>
    </source>
</evidence>
<protein>
    <submittedName>
        <fullName evidence="9">Putative nucleic acid-binding protein</fullName>
    </submittedName>
</protein>
<name>A0A840LAG5_9BURK</name>
<dbReference type="GO" id="GO:0016787">
    <property type="term" value="F:hydrolase activity"/>
    <property type="evidence" value="ECO:0007669"/>
    <property type="project" value="UniProtKB-KW"/>
</dbReference>
<keyword evidence="5" id="KW-0378">Hydrolase</keyword>
<dbReference type="RefSeq" id="WP_184302600.1">
    <property type="nucleotide sequence ID" value="NZ_JACHLP010000007.1"/>
</dbReference>